<dbReference type="EMBL" id="CABIJS010000110">
    <property type="protein sequence ID" value="VUZ43039.1"/>
    <property type="molecule type" value="Genomic_DNA"/>
</dbReference>
<dbReference type="AlphaFoldDB" id="A0A564Y7W8"/>
<sequence>MIFASVLDDQVYPLPILSLLGIVLITSLKTLLKLLKRNYHSINQQEHGNEFTGKISEVIADTNDEDNSTKEINKHERIENRLQIASVSSAEQELSEEGFILEDERIESAEEFELDGIEEDYEEDTLVQDEQDNLSIITAIEVELDLTNNLPGLVHPQDLCTNVVSLISINKAGRYILPAGQQFVKGNTL</sequence>
<gene>
    <name evidence="2" type="ORF">WMSIL1_LOCUS3436</name>
    <name evidence="3" type="ORF">WMSIL1_LOCUS3439</name>
    <name evidence="4" type="ORF">WMSIL1_LOCUS5608</name>
</gene>
<feature type="transmembrane region" description="Helical" evidence="1">
    <location>
        <begin position="12"/>
        <end position="32"/>
    </location>
</feature>
<evidence type="ECO:0000313" key="3">
    <source>
        <dbReference type="EMBL" id="VUZ43039.1"/>
    </source>
</evidence>
<dbReference type="EMBL" id="CABIJS010000182">
    <property type="protein sequence ID" value="VUZ45657.1"/>
    <property type="molecule type" value="Genomic_DNA"/>
</dbReference>
<evidence type="ECO:0000256" key="1">
    <source>
        <dbReference type="SAM" id="Phobius"/>
    </source>
</evidence>
<name>A0A564Y7W8_HYMDI</name>
<accession>A0A564Y7W8</accession>
<keyword evidence="5" id="KW-1185">Reference proteome</keyword>
<organism evidence="3 5">
    <name type="scientific">Hymenolepis diminuta</name>
    <name type="common">Rat tapeworm</name>
    <dbReference type="NCBI Taxonomy" id="6216"/>
    <lineage>
        <taxon>Eukaryota</taxon>
        <taxon>Metazoa</taxon>
        <taxon>Spiralia</taxon>
        <taxon>Lophotrochozoa</taxon>
        <taxon>Platyhelminthes</taxon>
        <taxon>Cestoda</taxon>
        <taxon>Eucestoda</taxon>
        <taxon>Cyclophyllidea</taxon>
        <taxon>Hymenolepididae</taxon>
        <taxon>Hymenolepis</taxon>
    </lineage>
</organism>
<evidence type="ECO:0000313" key="2">
    <source>
        <dbReference type="EMBL" id="VUZ43036.1"/>
    </source>
</evidence>
<reference evidence="3 5" key="1">
    <citation type="submission" date="2019-07" db="EMBL/GenBank/DDBJ databases">
        <authorList>
            <person name="Jastrzebski P J."/>
            <person name="Paukszto L."/>
            <person name="Jastrzebski P J."/>
        </authorList>
    </citation>
    <scope>NUCLEOTIDE SEQUENCE [LARGE SCALE GENOMIC DNA]</scope>
    <source>
        <strain evidence="3 5">WMS-il1</strain>
    </source>
</reference>
<dbReference type="Proteomes" id="UP000321570">
    <property type="component" value="Unassembled WGS sequence"/>
</dbReference>
<keyword evidence="1" id="KW-0472">Membrane</keyword>
<keyword evidence="1" id="KW-1133">Transmembrane helix</keyword>
<protein>
    <submittedName>
        <fullName evidence="3">Uncharacterized protein</fullName>
    </submittedName>
</protein>
<keyword evidence="1" id="KW-0812">Transmembrane</keyword>
<proteinExistence type="predicted"/>
<dbReference type="EMBL" id="CABIJS010000110">
    <property type="protein sequence ID" value="VUZ43036.1"/>
    <property type="molecule type" value="Genomic_DNA"/>
</dbReference>
<evidence type="ECO:0000313" key="4">
    <source>
        <dbReference type="EMBL" id="VUZ45657.1"/>
    </source>
</evidence>
<evidence type="ECO:0000313" key="5">
    <source>
        <dbReference type="Proteomes" id="UP000321570"/>
    </source>
</evidence>